<keyword evidence="2" id="KW-1185">Reference proteome</keyword>
<proteinExistence type="predicted"/>
<reference evidence="1" key="2">
    <citation type="submission" date="2025-09" db="UniProtKB">
        <authorList>
            <consortium name="Ensembl"/>
        </authorList>
    </citation>
    <scope>IDENTIFICATION</scope>
</reference>
<protein>
    <submittedName>
        <fullName evidence="1">Uncharacterized protein</fullName>
    </submittedName>
</protein>
<evidence type="ECO:0000313" key="1">
    <source>
        <dbReference type="Ensembl" id="ENSBJAP00000011579.1"/>
    </source>
</evidence>
<name>A0A8C0B4S4_9AVES</name>
<evidence type="ECO:0000313" key="2">
    <source>
        <dbReference type="Proteomes" id="UP000694555"/>
    </source>
</evidence>
<reference evidence="1" key="1">
    <citation type="submission" date="2025-08" db="UniProtKB">
        <authorList>
            <consortium name="Ensembl"/>
        </authorList>
    </citation>
    <scope>IDENTIFICATION</scope>
</reference>
<dbReference type="Proteomes" id="UP000694555">
    <property type="component" value="Unplaced"/>
</dbReference>
<dbReference type="AlphaFoldDB" id="A0A8C0B4S4"/>
<dbReference type="Ensembl" id="ENSBJAT00000011908.1">
    <property type="protein sequence ID" value="ENSBJAP00000011579.1"/>
    <property type="gene ID" value="ENSBJAG00000007845.1"/>
</dbReference>
<accession>A0A8C0B4S4</accession>
<sequence length="67" mass="7383">TTSNQGTAAQVTSFDRQAGTSWLSSTWYSQSWALVVRAAIKPQCKTNTEKEAMATFTVKFVCKSAFK</sequence>
<organism evidence="1 2">
    <name type="scientific">Buteo japonicus</name>
    <dbReference type="NCBI Taxonomy" id="224669"/>
    <lineage>
        <taxon>Eukaryota</taxon>
        <taxon>Metazoa</taxon>
        <taxon>Chordata</taxon>
        <taxon>Craniata</taxon>
        <taxon>Vertebrata</taxon>
        <taxon>Euteleostomi</taxon>
        <taxon>Archelosauria</taxon>
        <taxon>Archosauria</taxon>
        <taxon>Dinosauria</taxon>
        <taxon>Saurischia</taxon>
        <taxon>Theropoda</taxon>
        <taxon>Coelurosauria</taxon>
        <taxon>Aves</taxon>
        <taxon>Neognathae</taxon>
        <taxon>Neoaves</taxon>
        <taxon>Telluraves</taxon>
        <taxon>Accipitrimorphae</taxon>
        <taxon>Accipitriformes</taxon>
        <taxon>Accipitridae</taxon>
        <taxon>Accipitrinae</taxon>
        <taxon>Buteo</taxon>
    </lineage>
</organism>